<dbReference type="InterPro" id="IPR058663">
    <property type="entry name" value="PucR-like_N"/>
</dbReference>
<dbReference type="Pfam" id="PF13556">
    <property type="entry name" value="HTH_30"/>
    <property type="match status" value="1"/>
</dbReference>
<dbReference type="InterPro" id="IPR025736">
    <property type="entry name" value="PucR_C-HTH_dom"/>
</dbReference>
<dbReference type="Pfam" id="PF25906">
    <property type="entry name" value="PucR-like_N"/>
    <property type="match status" value="1"/>
</dbReference>
<feature type="domain" description="PucR C-terminal helix-turn-helix" evidence="2">
    <location>
        <begin position="334"/>
        <end position="392"/>
    </location>
</feature>
<evidence type="ECO:0000313" key="4">
    <source>
        <dbReference type="EMBL" id="WTU39377.1"/>
    </source>
</evidence>
<dbReference type="InterPro" id="IPR051448">
    <property type="entry name" value="CdaR-like_regulators"/>
</dbReference>
<dbReference type="InterPro" id="IPR042070">
    <property type="entry name" value="PucR_C-HTH_sf"/>
</dbReference>
<sequence length="436" mass="47172">MPNALHASASSEQLGPIPRELATIMWPELPPLLDEIKAEVIRAYPEFAEVFAGPHGRFVHSAIEQSLTIFVDQVVRPSVASPLRDEMIRTFGRFAATRGGSLDTLRGTFRVGARVALRHTKKVGKRYNLSPVFMLSFADTLFAYMDQLEALASEGYLEARASAEDNQDELRRKILRLIASGSGTPRATLVELAERAGWQLPEELTPVALSAGAHPARTALHGDVLMDLGDPQPYLLVPGALDAERREALAQALGGARAAAGPTVSLAGAADSLRWARQALGLALSGIITEAPVVHSADHLVTLLLMSDPALLELLAARELAPLQGHTATRRERLIETLRAWLATRGTAAQIGEVLHIHPQTVRYRMRNLDAAFGRRLTDPDHRFATEVVLRAMHLRERADARPASSAINPSAVSATSRTKAAAVTGCRRPSRSTTA</sequence>
<accession>A0AAU2GWU5</accession>
<gene>
    <name evidence="4" type="ORF">OHV25_07225</name>
</gene>
<evidence type="ECO:0000259" key="2">
    <source>
        <dbReference type="Pfam" id="PF13556"/>
    </source>
</evidence>
<evidence type="ECO:0000259" key="3">
    <source>
        <dbReference type="Pfam" id="PF25906"/>
    </source>
</evidence>
<reference evidence="4" key="1">
    <citation type="submission" date="2022-10" db="EMBL/GenBank/DDBJ databases">
        <title>The complete genomes of actinobacterial strains from the NBC collection.</title>
        <authorList>
            <person name="Joergensen T.S."/>
            <person name="Alvarez Arevalo M."/>
            <person name="Sterndorff E.B."/>
            <person name="Faurdal D."/>
            <person name="Vuksanovic O."/>
            <person name="Mourched A.-S."/>
            <person name="Charusanti P."/>
            <person name="Shaw S."/>
            <person name="Blin K."/>
            <person name="Weber T."/>
        </authorList>
    </citation>
    <scope>NUCLEOTIDE SEQUENCE</scope>
    <source>
        <strain evidence="4">NBC_00060</strain>
    </source>
</reference>
<protein>
    <submittedName>
        <fullName evidence="4">Helix-turn-helix domain-containing protein</fullName>
    </submittedName>
</protein>
<feature type="region of interest" description="Disordered" evidence="1">
    <location>
        <begin position="401"/>
        <end position="436"/>
    </location>
</feature>
<dbReference type="EMBL" id="CP108253">
    <property type="protein sequence ID" value="WTU39377.1"/>
    <property type="molecule type" value="Genomic_DNA"/>
</dbReference>
<dbReference type="Gene3D" id="1.10.10.2840">
    <property type="entry name" value="PucR C-terminal helix-turn-helix domain"/>
    <property type="match status" value="1"/>
</dbReference>
<dbReference type="PANTHER" id="PTHR33744:SF1">
    <property type="entry name" value="DNA-BINDING TRANSCRIPTIONAL ACTIVATOR ADER"/>
    <property type="match status" value="1"/>
</dbReference>
<evidence type="ECO:0000256" key="1">
    <source>
        <dbReference type="SAM" id="MobiDB-lite"/>
    </source>
</evidence>
<dbReference type="AlphaFoldDB" id="A0AAU2GWU5"/>
<dbReference type="PANTHER" id="PTHR33744">
    <property type="entry name" value="CARBOHYDRATE DIACID REGULATOR"/>
    <property type="match status" value="1"/>
</dbReference>
<organism evidence="4">
    <name type="scientific">Streptomyces sp. NBC_00060</name>
    <dbReference type="NCBI Taxonomy" id="2975636"/>
    <lineage>
        <taxon>Bacteria</taxon>
        <taxon>Bacillati</taxon>
        <taxon>Actinomycetota</taxon>
        <taxon>Actinomycetes</taxon>
        <taxon>Kitasatosporales</taxon>
        <taxon>Streptomycetaceae</taxon>
        <taxon>Streptomyces</taxon>
    </lineage>
</organism>
<feature type="compositionally biased region" description="Polar residues" evidence="1">
    <location>
        <begin position="406"/>
        <end position="419"/>
    </location>
</feature>
<feature type="domain" description="PucR-like N-terminal" evidence="3">
    <location>
        <begin position="17"/>
        <end position="178"/>
    </location>
</feature>
<name>A0AAU2GWU5_9ACTN</name>
<proteinExistence type="predicted"/>